<reference evidence="3 4" key="1">
    <citation type="submission" date="2024-10" db="EMBL/GenBank/DDBJ databases">
        <title>The Natural Products Discovery Center: Release of the First 8490 Sequenced Strains for Exploring Actinobacteria Biosynthetic Diversity.</title>
        <authorList>
            <person name="Kalkreuter E."/>
            <person name="Kautsar S.A."/>
            <person name="Yang D."/>
            <person name="Bader C.D."/>
            <person name="Teijaro C.N."/>
            <person name="Fluegel L."/>
            <person name="Davis C.M."/>
            <person name="Simpson J.R."/>
            <person name="Lauterbach L."/>
            <person name="Steele A.D."/>
            <person name="Gui C."/>
            <person name="Meng S."/>
            <person name="Li G."/>
            <person name="Viehrig K."/>
            <person name="Ye F."/>
            <person name="Su P."/>
            <person name="Kiefer A.F."/>
            <person name="Nichols A."/>
            <person name="Cepeda A.J."/>
            <person name="Yan W."/>
            <person name="Fan B."/>
            <person name="Jiang Y."/>
            <person name="Adhikari A."/>
            <person name="Zheng C.-J."/>
            <person name="Schuster L."/>
            <person name="Cowan T.M."/>
            <person name="Smanski M.J."/>
            <person name="Chevrette M.G."/>
            <person name="De Carvalho L.P.S."/>
            <person name="Shen B."/>
        </authorList>
    </citation>
    <scope>NUCLEOTIDE SEQUENCE [LARGE SCALE GENOMIC DNA]</scope>
    <source>
        <strain evidence="3 4">NPDC050545</strain>
    </source>
</reference>
<dbReference type="RefSeq" id="WP_397077866.1">
    <property type="nucleotide sequence ID" value="NZ_JBITGY010000001.1"/>
</dbReference>
<dbReference type="Proteomes" id="UP001612741">
    <property type="component" value="Unassembled WGS sequence"/>
</dbReference>
<comment type="caution">
    <text evidence="3">The sequence shown here is derived from an EMBL/GenBank/DDBJ whole genome shotgun (WGS) entry which is preliminary data.</text>
</comment>
<keyword evidence="1" id="KW-0808">Transferase</keyword>
<keyword evidence="1" id="KW-0418">Kinase</keyword>
<dbReference type="SUPFAM" id="SSF55874">
    <property type="entry name" value="ATPase domain of HSP90 chaperone/DNA topoisomerase II/histidine kinase"/>
    <property type="match status" value="1"/>
</dbReference>
<evidence type="ECO:0000313" key="3">
    <source>
        <dbReference type="EMBL" id="MFI6496008.1"/>
    </source>
</evidence>
<evidence type="ECO:0000256" key="1">
    <source>
        <dbReference type="ARBA" id="ARBA00022527"/>
    </source>
</evidence>
<evidence type="ECO:0000259" key="2">
    <source>
        <dbReference type="Pfam" id="PF13581"/>
    </source>
</evidence>
<proteinExistence type="predicted"/>
<evidence type="ECO:0000313" key="4">
    <source>
        <dbReference type="Proteomes" id="UP001612741"/>
    </source>
</evidence>
<feature type="domain" description="Histidine kinase/HSP90-like ATPase" evidence="2">
    <location>
        <begin position="18"/>
        <end position="141"/>
    </location>
</feature>
<dbReference type="Gene3D" id="3.30.565.10">
    <property type="entry name" value="Histidine kinase-like ATPase, C-terminal domain"/>
    <property type="match status" value="1"/>
</dbReference>
<dbReference type="PANTHER" id="PTHR35526:SF3">
    <property type="entry name" value="ANTI-SIGMA-F FACTOR RSBW"/>
    <property type="match status" value="1"/>
</dbReference>
<dbReference type="GO" id="GO:0005524">
    <property type="term" value="F:ATP binding"/>
    <property type="evidence" value="ECO:0007669"/>
    <property type="project" value="UniProtKB-KW"/>
</dbReference>
<keyword evidence="1" id="KW-0723">Serine/threonine-protein kinase</keyword>
<keyword evidence="3" id="KW-0067">ATP-binding</keyword>
<dbReference type="CDD" id="cd16936">
    <property type="entry name" value="HATPase_RsbW-like"/>
    <property type="match status" value="1"/>
</dbReference>
<accession>A0ABW7YL14</accession>
<sequence length="169" mass="18720">MCSESETLADRLIALEGLPEQVASARAYVDAVLGPDHPINFAVKIVVSELFTNAINHTWSGAPQGRVWLLIEQLDTGDAVRVDVFDEGSDSEPRVLRPTEVKVPAPRRSEESSYFDNPKDADLFGRGLWLVQTLSRKWDTYEHDLGRTANGRAVYCVVPHQLPPLPVLG</sequence>
<organism evidence="3 4">
    <name type="scientific">Nonomuraea typhae</name>
    <dbReference type="NCBI Taxonomy" id="2603600"/>
    <lineage>
        <taxon>Bacteria</taxon>
        <taxon>Bacillati</taxon>
        <taxon>Actinomycetota</taxon>
        <taxon>Actinomycetes</taxon>
        <taxon>Streptosporangiales</taxon>
        <taxon>Streptosporangiaceae</taxon>
        <taxon>Nonomuraea</taxon>
    </lineage>
</organism>
<keyword evidence="4" id="KW-1185">Reference proteome</keyword>
<dbReference type="EMBL" id="JBITGY010000001">
    <property type="protein sequence ID" value="MFI6496008.1"/>
    <property type="molecule type" value="Genomic_DNA"/>
</dbReference>
<keyword evidence="3" id="KW-0547">Nucleotide-binding</keyword>
<name>A0ABW7YL14_9ACTN</name>
<dbReference type="InterPro" id="IPR050267">
    <property type="entry name" value="Anti-sigma-factor_SerPK"/>
</dbReference>
<gene>
    <name evidence="3" type="ORF">ACIBG2_01405</name>
</gene>
<dbReference type="Pfam" id="PF13581">
    <property type="entry name" value="HATPase_c_2"/>
    <property type="match status" value="1"/>
</dbReference>
<dbReference type="InterPro" id="IPR003594">
    <property type="entry name" value="HATPase_dom"/>
</dbReference>
<dbReference type="InterPro" id="IPR036890">
    <property type="entry name" value="HATPase_C_sf"/>
</dbReference>
<protein>
    <submittedName>
        <fullName evidence="3">ATP-binding protein</fullName>
    </submittedName>
</protein>
<dbReference type="PANTHER" id="PTHR35526">
    <property type="entry name" value="ANTI-SIGMA-F FACTOR RSBW-RELATED"/>
    <property type="match status" value="1"/>
</dbReference>